<evidence type="ECO:0000313" key="3">
    <source>
        <dbReference type="Proteomes" id="UP000261640"/>
    </source>
</evidence>
<evidence type="ECO:0000256" key="1">
    <source>
        <dbReference type="SAM" id="SignalP"/>
    </source>
</evidence>
<dbReference type="GeneTree" id="ENSGT01030000238940"/>
<evidence type="ECO:0008006" key="4">
    <source>
        <dbReference type="Google" id="ProtNLM"/>
    </source>
</evidence>
<proteinExistence type="predicted"/>
<name>A0A7N8XN84_9TELE</name>
<reference evidence="2" key="2">
    <citation type="submission" date="2025-09" db="UniProtKB">
        <authorList>
            <consortium name="Ensembl"/>
        </authorList>
    </citation>
    <scope>IDENTIFICATION</scope>
</reference>
<feature type="signal peptide" evidence="1">
    <location>
        <begin position="1"/>
        <end position="23"/>
    </location>
</feature>
<accession>A0A7N8XN84</accession>
<feature type="chain" id="PRO_5030773761" description="Metallothionein" evidence="1">
    <location>
        <begin position="24"/>
        <end position="66"/>
    </location>
</feature>
<dbReference type="InParanoid" id="A0A7N8XN84"/>
<reference evidence="2" key="1">
    <citation type="submission" date="2025-08" db="UniProtKB">
        <authorList>
            <consortium name="Ensembl"/>
        </authorList>
    </citation>
    <scope>IDENTIFICATION</scope>
</reference>
<protein>
    <recommendedName>
        <fullName evidence="4">Metallothionein</fullName>
    </recommendedName>
</protein>
<evidence type="ECO:0000313" key="2">
    <source>
        <dbReference type="Ensembl" id="ENSMAMP00000052827.1"/>
    </source>
</evidence>
<keyword evidence="1" id="KW-0732">Signal</keyword>
<keyword evidence="3" id="KW-1185">Reference proteome</keyword>
<dbReference type="Ensembl" id="ENSMAMT00000054320.1">
    <property type="protein sequence ID" value="ENSMAMP00000052827.1"/>
    <property type="gene ID" value="ENSMAMG00000028035.1"/>
</dbReference>
<dbReference type="AlphaFoldDB" id="A0A7N8XN84"/>
<organism evidence="2 3">
    <name type="scientific">Mastacembelus armatus</name>
    <name type="common">zig-zag eel</name>
    <dbReference type="NCBI Taxonomy" id="205130"/>
    <lineage>
        <taxon>Eukaryota</taxon>
        <taxon>Metazoa</taxon>
        <taxon>Chordata</taxon>
        <taxon>Craniata</taxon>
        <taxon>Vertebrata</taxon>
        <taxon>Euteleostomi</taxon>
        <taxon>Actinopterygii</taxon>
        <taxon>Neopterygii</taxon>
        <taxon>Teleostei</taxon>
        <taxon>Neoteleostei</taxon>
        <taxon>Acanthomorphata</taxon>
        <taxon>Anabantaria</taxon>
        <taxon>Synbranchiformes</taxon>
        <taxon>Mastacembelidae</taxon>
        <taxon>Mastacembelus</taxon>
    </lineage>
</organism>
<sequence length="66" mass="7000">TNCPCQWLLSVSLMNRIFMGTCTGPCGGRDCSGGCQCFPEKGARVTSLLAFQSEIPNKAMVAHGAF</sequence>
<dbReference type="Proteomes" id="UP000261640">
    <property type="component" value="Unplaced"/>
</dbReference>